<dbReference type="AlphaFoldDB" id="A0A4Z2EIJ5"/>
<name>A0A4Z2EIJ5_9TELE</name>
<comment type="caution">
    <text evidence="1">The sequence shown here is derived from an EMBL/GenBank/DDBJ whole genome shotgun (WGS) entry which is preliminary data.</text>
</comment>
<keyword evidence="2" id="KW-1185">Reference proteome</keyword>
<dbReference type="Proteomes" id="UP000314294">
    <property type="component" value="Unassembled WGS sequence"/>
</dbReference>
<sequence length="18" mass="2175">MKHGQISSKELTDFIRER</sequence>
<gene>
    <name evidence="1" type="ORF">EYF80_061176</name>
</gene>
<evidence type="ECO:0000313" key="1">
    <source>
        <dbReference type="EMBL" id="TNN28676.1"/>
    </source>
</evidence>
<protein>
    <submittedName>
        <fullName evidence="1">Uncharacterized protein</fullName>
    </submittedName>
</protein>
<organism evidence="1 2">
    <name type="scientific">Liparis tanakae</name>
    <name type="common">Tanaka's snailfish</name>
    <dbReference type="NCBI Taxonomy" id="230148"/>
    <lineage>
        <taxon>Eukaryota</taxon>
        <taxon>Metazoa</taxon>
        <taxon>Chordata</taxon>
        <taxon>Craniata</taxon>
        <taxon>Vertebrata</taxon>
        <taxon>Euteleostomi</taxon>
        <taxon>Actinopterygii</taxon>
        <taxon>Neopterygii</taxon>
        <taxon>Teleostei</taxon>
        <taxon>Neoteleostei</taxon>
        <taxon>Acanthomorphata</taxon>
        <taxon>Eupercaria</taxon>
        <taxon>Perciformes</taxon>
        <taxon>Cottioidei</taxon>
        <taxon>Cottales</taxon>
        <taxon>Liparidae</taxon>
        <taxon>Liparis</taxon>
    </lineage>
</organism>
<proteinExistence type="predicted"/>
<accession>A0A4Z2EIJ5</accession>
<evidence type="ECO:0000313" key="2">
    <source>
        <dbReference type="Proteomes" id="UP000314294"/>
    </source>
</evidence>
<dbReference type="EMBL" id="SRLO01006603">
    <property type="protein sequence ID" value="TNN28676.1"/>
    <property type="molecule type" value="Genomic_DNA"/>
</dbReference>
<reference evidence="1 2" key="1">
    <citation type="submission" date="2019-03" db="EMBL/GenBank/DDBJ databases">
        <title>First draft genome of Liparis tanakae, snailfish: a comprehensive survey of snailfish specific genes.</title>
        <authorList>
            <person name="Kim W."/>
            <person name="Song I."/>
            <person name="Jeong J.-H."/>
            <person name="Kim D."/>
            <person name="Kim S."/>
            <person name="Ryu S."/>
            <person name="Song J.Y."/>
            <person name="Lee S.K."/>
        </authorList>
    </citation>
    <scope>NUCLEOTIDE SEQUENCE [LARGE SCALE GENOMIC DNA]</scope>
    <source>
        <tissue evidence="1">Muscle</tissue>
    </source>
</reference>